<accession>A0A1I7WWD2</accession>
<evidence type="ECO:0000313" key="2">
    <source>
        <dbReference type="Proteomes" id="UP000095283"/>
    </source>
</evidence>
<protein>
    <submittedName>
        <fullName evidence="3">Organ specific protein</fullName>
    </submittedName>
</protein>
<name>A0A1I7WWD2_HETBA</name>
<feature type="signal peptide" evidence="1">
    <location>
        <begin position="1"/>
        <end position="23"/>
    </location>
</feature>
<dbReference type="WBParaSite" id="Hba_09460">
    <property type="protein sequence ID" value="Hba_09460"/>
    <property type="gene ID" value="Hba_09460"/>
</dbReference>
<proteinExistence type="predicted"/>
<organism evidence="2 3">
    <name type="scientific">Heterorhabditis bacteriophora</name>
    <name type="common">Entomopathogenic nematode worm</name>
    <dbReference type="NCBI Taxonomy" id="37862"/>
    <lineage>
        <taxon>Eukaryota</taxon>
        <taxon>Metazoa</taxon>
        <taxon>Ecdysozoa</taxon>
        <taxon>Nematoda</taxon>
        <taxon>Chromadorea</taxon>
        <taxon>Rhabditida</taxon>
        <taxon>Rhabditina</taxon>
        <taxon>Rhabditomorpha</taxon>
        <taxon>Strongyloidea</taxon>
        <taxon>Heterorhabditidae</taxon>
        <taxon>Heterorhabditis</taxon>
    </lineage>
</organism>
<reference evidence="3" key="1">
    <citation type="submission" date="2016-11" db="UniProtKB">
        <authorList>
            <consortium name="WormBaseParasite"/>
        </authorList>
    </citation>
    <scope>IDENTIFICATION</scope>
</reference>
<evidence type="ECO:0000256" key="1">
    <source>
        <dbReference type="SAM" id="SignalP"/>
    </source>
</evidence>
<keyword evidence="1" id="KW-0732">Signal</keyword>
<keyword evidence="2" id="KW-1185">Reference proteome</keyword>
<dbReference type="AlphaFoldDB" id="A0A1I7WWD2"/>
<evidence type="ECO:0000313" key="3">
    <source>
        <dbReference type="WBParaSite" id="Hba_09460"/>
    </source>
</evidence>
<sequence>MSVHRILTTMLPILFFILMSVTCETVFERFGTFKKVRTSNPDYESDAIVGPKSVNEIGSFRGLPILTRQKNAYIDDNGVPVPLLPFNEDSAAANIKNRPKTTY</sequence>
<feature type="chain" id="PRO_5009310826" evidence="1">
    <location>
        <begin position="24"/>
        <end position="103"/>
    </location>
</feature>
<dbReference type="Proteomes" id="UP000095283">
    <property type="component" value="Unplaced"/>
</dbReference>